<feature type="region of interest" description="Disordered" evidence="1">
    <location>
        <begin position="99"/>
        <end position="124"/>
    </location>
</feature>
<reference evidence="2" key="1">
    <citation type="submission" date="2020-08" db="EMBL/GenBank/DDBJ databases">
        <title>Multicomponent nature underlies the extraordinary mechanical properties of spider dragline silk.</title>
        <authorList>
            <person name="Kono N."/>
            <person name="Nakamura H."/>
            <person name="Mori M."/>
            <person name="Yoshida Y."/>
            <person name="Ohtoshi R."/>
            <person name="Malay A.D."/>
            <person name="Moran D.A.P."/>
            <person name="Tomita M."/>
            <person name="Numata K."/>
            <person name="Arakawa K."/>
        </authorList>
    </citation>
    <scope>NUCLEOTIDE SEQUENCE</scope>
</reference>
<evidence type="ECO:0000313" key="2">
    <source>
        <dbReference type="EMBL" id="GFY14407.1"/>
    </source>
</evidence>
<feature type="region of interest" description="Disordered" evidence="1">
    <location>
        <begin position="59"/>
        <end position="82"/>
    </location>
</feature>
<proteinExistence type="predicted"/>
<name>A0A8X6VDI2_TRICX</name>
<organism evidence="2 3">
    <name type="scientific">Trichonephila clavipes</name>
    <name type="common">Golden silk orbweaver</name>
    <name type="synonym">Nephila clavipes</name>
    <dbReference type="NCBI Taxonomy" id="2585209"/>
    <lineage>
        <taxon>Eukaryota</taxon>
        <taxon>Metazoa</taxon>
        <taxon>Ecdysozoa</taxon>
        <taxon>Arthropoda</taxon>
        <taxon>Chelicerata</taxon>
        <taxon>Arachnida</taxon>
        <taxon>Araneae</taxon>
        <taxon>Araneomorphae</taxon>
        <taxon>Entelegynae</taxon>
        <taxon>Araneoidea</taxon>
        <taxon>Nephilidae</taxon>
        <taxon>Trichonephila</taxon>
    </lineage>
</organism>
<protein>
    <submittedName>
        <fullName evidence="2">Uncharacterized protein</fullName>
    </submittedName>
</protein>
<sequence length="147" mass="16797">MVREEDIQMRLKSQELGEKATDSTRPIHFLGYVTWRWFDTTLKKCPIVCQTHVLVPSQAGTPGNERVVQKAKQRPESSQPEVPLTVKIAKSMITSYIDESTASTRKQQEPWKVKGNPGLLRSYPEAPGKNRNHCLFRLTTEYDLLQA</sequence>
<dbReference type="AlphaFoldDB" id="A0A8X6VDI2"/>
<evidence type="ECO:0000256" key="1">
    <source>
        <dbReference type="SAM" id="MobiDB-lite"/>
    </source>
</evidence>
<dbReference type="EMBL" id="BMAU01021328">
    <property type="protein sequence ID" value="GFY14407.1"/>
    <property type="molecule type" value="Genomic_DNA"/>
</dbReference>
<dbReference type="Proteomes" id="UP000887159">
    <property type="component" value="Unassembled WGS sequence"/>
</dbReference>
<accession>A0A8X6VDI2</accession>
<comment type="caution">
    <text evidence="2">The sequence shown here is derived from an EMBL/GenBank/DDBJ whole genome shotgun (WGS) entry which is preliminary data.</text>
</comment>
<evidence type="ECO:0000313" key="3">
    <source>
        <dbReference type="Proteomes" id="UP000887159"/>
    </source>
</evidence>
<gene>
    <name evidence="2" type="ORF">TNCV_1021721</name>
</gene>
<keyword evidence="3" id="KW-1185">Reference proteome</keyword>